<dbReference type="PANTHER" id="PTHR30348:SF14">
    <property type="entry name" value="BLR8050 PROTEIN"/>
    <property type="match status" value="1"/>
</dbReference>
<name>A0A160TL26_9ZZZZ</name>
<gene>
    <name evidence="1" type="ORF">MGWOODY_Smn3656</name>
</gene>
<dbReference type="InterPro" id="IPR036520">
    <property type="entry name" value="UPF0759_sf"/>
</dbReference>
<dbReference type="Pfam" id="PF01904">
    <property type="entry name" value="DUF72"/>
    <property type="match status" value="1"/>
</dbReference>
<accession>A0A160TL26</accession>
<reference evidence="1" key="1">
    <citation type="submission" date="2015-10" db="EMBL/GenBank/DDBJ databases">
        <authorList>
            <person name="Gilbert D.G."/>
        </authorList>
    </citation>
    <scope>NUCLEOTIDE SEQUENCE</scope>
</reference>
<dbReference type="Gene3D" id="3.20.20.410">
    <property type="entry name" value="Protein of unknown function UPF0759"/>
    <property type="match status" value="1"/>
</dbReference>
<dbReference type="AlphaFoldDB" id="A0A160TL26"/>
<organism evidence="1">
    <name type="scientific">hydrothermal vent metagenome</name>
    <dbReference type="NCBI Taxonomy" id="652676"/>
    <lineage>
        <taxon>unclassified sequences</taxon>
        <taxon>metagenomes</taxon>
        <taxon>ecological metagenomes</taxon>
    </lineage>
</organism>
<dbReference type="EMBL" id="CZQE01000225">
    <property type="protein sequence ID" value="CUS45221.1"/>
    <property type="molecule type" value="Genomic_DNA"/>
</dbReference>
<proteinExistence type="predicted"/>
<protein>
    <submittedName>
        <fullName evidence="1">COG1801: Uncharacterized conserved protein</fullName>
    </submittedName>
</protein>
<dbReference type="SUPFAM" id="SSF117396">
    <property type="entry name" value="TM1631-like"/>
    <property type="match status" value="1"/>
</dbReference>
<sequence>MAADSSRQRIRIGTAGWSLYKPPAGRFPDKGSHLERYAATFDAVEINSSFYRPHKPETYARWAASVPAGFRFAVKLPGAITHEHRLVDCETLVERFAGEVAHLGEKRGPVLVQLPPSLGFDAPRADRFFGFARETLGGMMVCEPRHAGWFTAEADALLGEYRVARVAADPAPVPGAAEPGGWRGLRYARLHGSPRIYWSHYDAAAIERHAGVAHAAEVENWTIYDNTASGAALGNALEMLDRVNTIRN</sequence>
<dbReference type="InterPro" id="IPR002763">
    <property type="entry name" value="DUF72"/>
</dbReference>
<dbReference type="PANTHER" id="PTHR30348">
    <property type="entry name" value="UNCHARACTERIZED PROTEIN YECE"/>
    <property type="match status" value="1"/>
</dbReference>
<evidence type="ECO:0000313" key="1">
    <source>
        <dbReference type="EMBL" id="CUS45221.1"/>
    </source>
</evidence>